<dbReference type="CDD" id="cd05379">
    <property type="entry name" value="CAP_bacterial"/>
    <property type="match status" value="1"/>
</dbReference>
<name>A0A1Y1XTK3_9FUNG</name>
<dbReference type="PANTHER" id="PTHR31157">
    <property type="entry name" value="SCP DOMAIN-CONTAINING PROTEIN"/>
    <property type="match status" value="1"/>
</dbReference>
<dbReference type="STRING" id="1314790.A0A1Y1XTK3"/>
<protein>
    <submittedName>
        <fullName evidence="3">SCP-domain-containing protein</fullName>
    </submittedName>
</protein>
<dbReference type="EMBL" id="MCFE01000477">
    <property type="protein sequence ID" value="ORX89099.1"/>
    <property type="molecule type" value="Genomic_DNA"/>
</dbReference>
<evidence type="ECO:0000313" key="4">
    <source>
        <dbReference type="Proteomes" id="UP000193498"/>
    </source>
</evidence>
<feature type="signal peptide" evidence="1">
    <location>
        <begin position="1"/>
        <end position="19"/>
    </location>
</feature>
<dbReference type="Pfam" id="PF00188">
    <property type="entry name" value="CAP"/>
    <property type="match status" value="1"/>
</dbReference>
<proteinExistence type="predicted"/>
<comment type="caution">
    <text evidence="3">The sequence shown here is derived from an EMBL/GenBank/DDBJ whole genome shotgun (WGS) entry which is preliminary data.</text>
</comment>
<feature type="chain" id="PRO_5012214798" evidence="1">
    <location>
        <begin position="20"/>
        <end position="157"/>
    </location>
</feature>
<dbReference type="InterPro" id="IPR035940">
    <property type="entry name" value="CAP_sf"/>
</dbReference>
<evidence type="ECO:0000313" key="3">
    <source>
        <dbReference type="EMBL" id="ORX89099.1"/>
    </source>
</evidence>
<dbReference type="PANTHER" id="PTHR31157:SF1">
    <property type="entry name" value="SCP DOMAIN-CONTAINING PROTEIN"/>
    <property type="match status" value="1"/>
</dbReference>
<keyword evidence="4" id="KW-1185">Reference proteome</keyword>
<reference evidence="3 4" key="1">
    <citation type="submission" date="2016-07" db="EMBL/GenBank/DDBJ databases">
        <title>Pervasive Adenine N6-methylation of Active Genes in Fungi.</title>
        <authorList>
            <consortium name="DOE Joint Genome Institute"/>
            <person name="Mondo S.J."/>
            <person name="Dannebaum R.O."/>
            <person name="Kuo R.C."/>
            <person name="Labutti K."/>
            <person name="Haridas S."/>
            <person name="Kuo A."/>
            <person name="Salamov A."/>
            <person name="Ahrendt S.R."/>
            <person name="Lipzen A."/>
            <person name="Sullivan W."/>
            <person name="Andreopoulos W.B."/>
            <person name="Clum A."/>
            <person name="Lindquist E."/>
            <person name="Daum C."/>
            <person name="Ramamoorthy G.K."/>
            <person name="Gryganskyi A."/>
            <person name="Culley D."/>
            <person name="Magnuson J.K."/>
            <person name="James T.Y."/>
            <person name="O'Malley M.A."/>
            <person name="Stajich J.E."/>
            <person name="Spatafora J.W."/>
            <person name="Visel A."/>
            <person name="Grigoriev I.V."/>
        </authorList>
    </citation>
    <scope>NUCLEOTIDE SEQUENCE [LARGE SCALE GENOMIC DNA]</scope>
    <source>
        <strain evidence="3 4">CBS 931.73</strain>
    </source>
</reference>
<sequence>MKLLSLIVTAFTFAGVAFAFDPNTLLALVNQQRALVGAPALTIDPRLTLAAERHTLYQVTVHEMTHDEPNTTLGQRIGATGYPWSNIGENVAAGYGDAVSVMNAWMNSPEHRRNILDPIFTQTGIAYDPQGSYWTQDFGRPMMMRKRSPKFVGSRKQ</sequence>
<gene>
    <name evidence="3" type="ORF">K493DRAFT_383707</name>
</gene>
<dbReference type="OrthoDB" id="568194at2759"/>
<keyword evidence="1" id="KW-0732">Signal</keyword>
<dbReference type="InParanoid" id="A0A1Y1XTK3"/>
<organism evidence="3 4">
    <name type="scientific">Basidiobolus meristosporus CBS 931.73</name>
    <dbReference type="NCBI Taxonomy" id="1314790"/>
    <lineage>
        <taxon>Eukaryota</taxon>
        <taxon>Fungi</taxon>
        <taxon>Fungi incertae sedis</taxon>
        <taxon>Zoopagomycota</taxon>
        <taxon>Entomophthoromycotina</taxon>
        <taxon>Basidiobolomycetes</taxon>
        <taxon>Basidiobolales</taxon>
        <taxon>Basidiobolaceae</taxon>
        <taxon>Basidiobolus</taxon>
    </lineage>
</organism>
<evidence type="ECO:0000256" key="1">
    <source>
        <dbReference type="SAM" id="SignalP"/>
    </source>
</evidence>
<dbReference type="AlphaFoldDB" id="A0A1Y1XTK3"/>
<accession>A0A1Y1XTK3</accession>
<evidence type="ECO:0000259" key="2">
    <source>
        <dbReference type="Pfam" id="PF00188"/>
    </source>
</evidence>
<dbReference type="SUPFAM" id="SSF55797">
    <property type="entry name" value="PR-1-like"/>
    <property type="match status" value="1"/>
</dbReference>
<dbReference type="Gene3D" id="3.40.33.10">
    <property type="entry name" value="CAP"/>
    <property type="match status" value="1"/>
</dbReference>
<dbReference type="Proteomes" id="UP000193498">
    <property type="component" value="Unassembled WGS sequence"/>
</dbReference>
<dbReference type="InterPro" id="IPR014044">
    <property type="entry name" value="CAP_dom"/>
</dbReference>
<feature type="domain" description="SCP" evidence="2">
    <location>
        <begin position="26"/>
        <end position="138"/>
    </location>
</feature>